<gene>
    <name evidence="2" type="ORF">GGR00_001530</name>
</gene>
<name>A0A7X0F619_9HYPH</name>
<organism evidence="2 3">
    <name type="scientific">Aminobacter aganoensis</name>
    <dbReference type="NCBI Taxonomy" id="83264"/>
    <lineage>
        <taxon>Bacteria</taxon>
        <taxon>Pseudomonadati</taxon>
        <taxon>Pseudomonadota</taxon>
        <taxon>Alphaproteobacteria</taxon>
        <taxon>Hyphomicrobiales</taxon>
        <taxon>Phyllobacteriaceae</taxon>
        <taxon>Aminobacter</taxon>
    </lineage>
</organism>
<dbReference type="AlphaFoldDB" id="A0A7X0F619"/>
<dbReference type="Proteomes" id="UP000536262">
    <property type="component" value="Unassembled WGS sequence"/>
</dbReference>
<accession>A0A7X0F619</accession>
<evidence type="ECO:0000313" key="3">
    <source>
        <dbReference type="Proteomes" id="UP000536262"/>
    </source>
</evidence>
<feature type="domain" description="AbiEi antitoxin N-terminal" evidence="1">
    <location>
        <begin position="14"/>
        <end position="57"/>
    </location>
</feature>
<evidence type="ECO:0000313" key="2">
    <source>
        <dbReference type="EMBL" id="MBB6353762.1"/>
    </source>
</evidence>
<proteinExistence type="predicted"/>
<protein>
    <recommendedName>
        <fullName evidence="1">AbiEi antitoxin N-terminal domain-containing protein</fullName>
    </recommendedName>
</protein>
<reference evidence="2 3" key="1">
    <citation type="submission" date="2020-08" db="EMBL/GenBank/DDBJ databases">
        <title>Genomic Encyclopedia of Type Strains, Phase IV (KMG-IV): sequencing the most valuable type-strain genomes for metagenomic binning, comparative biology and taxonomic classification.</title>
        <authorList>
            <person name="Goeker M."/>
        </authorList>
    </citation>
    <scope>NUCLEOTIDE SEQUENCE [LARGE SCALE GENOMIC DNA]</scope>
    <source>
        <strain evidence="2 3">DSM 7051</strain>
    </source>
</reference>
<keyword evidence="3" id="KW-1185">Reference proteome</keyword>
<dbReference type="RefSeq" id="WP_246441299.1">
    <property type="nucleotide sequence ID" value="NZ_BAABEG010000001.1"/>
</dbReference>
<dbReference type="Pfam" id="PF13338">
    <property type="entry name" value="AbiEi_4"/>
    <property type="match status" value="1"/>
</dbReference>
<sequence>MTKSAETSQRDLAVKLIERHAIMRLSDLKRRGINPVTLARLVDERVLERPSRGLYERAGAEVDVAHSLAEVATRVP</sequence>
<comment type="caution">
    <text evidence="2">The sequence shown here is derived from an EMBL/GenBank/DDBJ whole genome shotgun (WGS) entry which is preliminary data.</text>
</comment>
<dbReference type="EMBL" id="JACHOU010000002">
    <property type="protein sequence ID" value="MBB6353762.1"/>
    <property type="molecule type" value="Genomic_DNA"/>
</dbReference>
<dbReference type="InterPro" id="IPR025159">
    <property type="entry name" value="AbiEi_N"/>
</dbReference>
<evidence type="ECO:0000259" key="1">
    <source>
        <dbReference type="Pfam" id="PF13338"/>
    </source>
</evidence>